<dbReference type="GO" id="GO:0000139">
    <property type="term" value="C:Golgi membrane"/>
    <property type="evidence" value="ECO:0007669"/>
    <property type="project" value="GOC"/>
</dbReference>
<keyword evidence="2" id="KW-0479">Metal-binding</keyword>
<feature type="compositionally biased region" description="Polar residues" evidence="6">
    <location>
        <begin position="133"/>
        <end position="145"/>
    </location>
</feature>
<dbReference type="InterPro" id="IPR037278">
    <property type="entry name" value="ARFGAP/RecO"/>
</dbReference>
<feature type="region of interest" description="Disordered" evidence="6">
    <location>
        <begin position="172"/>
        <end position="219"/>
    </location>
</feature>
<feature type="domain" description="Arf-GAP" evidence="7">
    <location>
        <begin position="10"/>
        <end position="112"/>
    </location>
</feature>
<feature type="compositionally biased region" description="Polar residues" evidence="6">
    <location>
        <begin position="271"/>
        <end position="290"/>
    </location>
</feature>
<keyword evidence="4" id="KW-0862">Zinc</keyword>
<reference evidence="8 9" key="1">
    <citation type="journal article" date="2018" name="BMC Genomics">
        <title>The genome of Naegleria lovaniensis, the basis for a comparative approach to unravel pathogenicity factors of the human pathogenic amoeba N. fowleri.</title>
        <authorList>
            <person name="Liechti N."/>
            <person name="Schurch N."/>
            <person name="Bruggmann R."/>
            <person name="Wittwer M."/>
        </authorList>
    </citation>
    <scope>NUCLEOTIDE SEQUENCE [LARGE SCALE GENOMIC DNA]</scope>
    <source>
        <strain evidence="8 9">ATCC 30569</strain>
    </source>
</reference>
<feature type="compositionally biased region" description="Basic residues" evidence="6">
    <location>
        <begin position="200"/>
        <end position="209"/>
    </location>
</feature>
<feature type="region of interest" description="Disordered" evidence="6">
    <location>
        <begin position="246"/>
        <end position="305"/>
    </location>
</feature>
<dbReference type="GO" id="GO:0048205">
    <property type="term" value="P:COPI coating of Golgi vesicle"/>
    <property type="evidence" value="ECO:0007669"/>
    <property type="project" value="TreeGrafter"/>
</dbReference>
<dbReference type="InterPro" id="IPR001164">
    <property type="entry name" value="ArfGAP_dom"/>
</dbReference>
<feature type="compositionally biased region" description="Polar residues" evidence="6">
    <location>
        <begin position="174"/>
        <end position="183"/>
    </location>
</feature>
<accession>A0AA88GRL0</accession>
<dbReference type="GeneID" id="68093625"/>
<dbReference type="InterPro" id="IPR038508">
    <property type="entry name" value="ArfGAP_dom_sf"/>
</dbReference>
<protein>
    <recommendedName>
        <fullName evidence="7">Arf-GAP domain-containing protein</fullName>
    </recommendedName>
</protein>
<evidence type="ECO:0000313" key="8">
    <source>
        <dbReference type="EMBL" id="KAG2387575.1"/>
    </source>
</evidence>
<dbReference type="CDD" id="cd08959">
    <property type="entry name" value="ArfGap_ArfGap1_like"/>
    <property type="match status" value="1"/>
</dbReference>
<dbReference type="SMART" id="SM00105">
    <property type="entry name" value="ArfGap"/>
    <property type="match status" value="1"/>
</dbReference>
<dbReference type="Pfam" id="PF01412">
    <property type="entry name" value="ArfGap"/>
    <property type="match status" value="1"/>
</dbReference>
<keyword evidence="1" id="KW-0343">GTPase activation</keyword>
<dbReference type="PROSITE" id="PS50115">
    <property type="entry name" value="ARFGAP"/>
    <property type="match status" value="1"/>
</dbReference>
<evidence type="ECO:0000256" key="2">
    <source>
        <dbReference type="ARBA" id="ARBA00022723"/>
    </source>
</evidence>
<evidence type="ECO:0000256" key="3">
    <source>
        <dbReference type="ARBA" id="ARBA00022771"/>
    </source>
</evidence>
<dbReference type="RefSeq" id="XP_044551567.1">
    <property type="nucleotide sequence ID" value="XM_044687371.1"/>
</dbReference>
<dbReference type="PANTHER" id="PTHR45686:SF4">
    <property type="entry name" value="ADP-RIBOSYLATION FACTOR GTPASE ACTIVATING PROTEIN 3, ISOFORM H"/>
    <property type="match status" value="1"/>
</dbReference>
<evidence type="ECO:0000259" key="7">
    <source>
        <dbReference type="PROSITE" id="PS50115"/>
    </source>
</evidence>
<evidence type="ECO:0000256" key="1">
    <source>
        <dbReference type="ARBA" id="ARBA00022468"/>
    </source>
</evidence>
<keyword evidence="9" id="KW-1185">Reference proteome</keyword>
<dbReference type="AlphaFoldDB" id="A0AA88GRL0"/>
<dbReference type="GO" id="GO:0005096">
    <property type="term" value="F:GTPase activator activity"/>
    <property type="evidence" value="ECO:0007669"/>
    <property type="project" value="UniProtKB-KW"/>
</dbReference>
<dbReference type="GO" id="GO:0008270">
    <property type="term" value="F:zinc ion binding"/>
    <property type="evidence" value="ECO:0007669"/>
    <property type="project" value="UniProtKB-KW"/>
</dbReference>
<dbReference type="PRINTS" id="PR00405">
    <property type="entry name" value="REVINTRACTNG"/>
</dbReference>
<keyword evidence="3 5" id="KW-0863">Zinc-finger</keyword>
<gene>
    <name evidence="8" type="ORF">C9374_001169</name>
</gene>
<proteinExistence type="predicted"/>
<evidence type="ECO:0000313" key="9">
    <source>
        <dbReference type="Proteomes" id="UP000816034"/>
    </source>
</evidence>
<dbReference type="Proteomes" id="UP000816034">
    <property type="component" value="Unassembled WGS sequence"/>
</dbReference>
<evidence type="ECO:0000256" key="4">
    <source>
        <dbReference type="ARBA" id="ARBA00022833"/>
    </source>
</evidence>
<evidence type="ECO:0000256" key="5">
    <source>
        <dbReference type="PROSITE-ProRule" id="PRU00288"/>
    </source>
</evidence>
<organism evidence="8 9">
    <name type="scientific">Naegleria lovaniensis</name>
    <name type="common">Amoeba</name>
    <dbReference type="NCBI Taxonomy" id="51637"/>
    <lineage>
        <taxon>Eukaryota</taxon>
        <taxon>Discoba</taxon>
        <taxon>Heterolobosea</taxon>
        <taxon>Tetramitia</taxon>
        <taxon>Eutetramitia</taxon>
        <taxon>Vahlkampfiidae</taxon>
        <taxon>Naegleria</taxon>
    </lineage>
</organism>
<dbReference type="PANTHER" id="PTHR45686">
    <property type="entry name" value="ADP-RIBOSYLATION FACTOR GTPASE ACTIVATING PROTEIN 3, ISOFORM H-RELATED"/>
    <property type="match status" value="1"/>
</dbReference>
<dbReference type="Gene3D" id="1.10.220.150">
    <property type="entry name" value="Arf GTPase activating protein"/>
    <property type="match status" value="1"/>
</dbReference>
<sequence length="402" mass="45133">MATEENQRNWQILKKLRERPENKVCIDCPTKNPDWCSLQYGVFFCLACSGEHRGLGVDVSFVKSAVLDKWNDEQVQSLVHGGNKKAREYFASKGIDKLGIKQKYNSKAAKEYAALLKQQIAKANEGTEKKPNLTINTEDVNTSSQEKVKSAPPKTNNSDWDFEEEMMKDVVASPSPTTPQVNNEPKYKVVTSASSDPNRIKIKSHHHTKTSSASSSTKDIFSQDSYLKSKNSGKNEINDDDFFEKEGASEKQVINDDDFFDNDWDKDFDNQGSSHNMKKASSTPNISSRGNEYENNNSYTNNNNRYSGIGSNNNGSYTNNFASGDKYRGIGSSYTERRKNALSELSLTEMSSSDLAFYLGEQAKDVANKTKEVSNYLGGQLQVVSHNVTNWFNSMMQPNEHK</sequence>
<dbReference type="EMBL" id="PYSW02000012">
    <property type="protein sequence ID" value="KAG2387575.1"/>
    <property type="molecule type" value="Genomic_DNA"/>
</dbReference>
<feature type="region of interest" description="Disordered" evidence="6">
    <location>
        <begin position="127"/>
        <end position="159"/>
    </location>
</feature>
<dbReference type="SUPFAM" id="SSF57863">
    <property type="entry name" value="ArfGap/RecO-like zinc finger"/>
    <property type="match status" value="1"/>
</dbReference>
<feature type="compositionally biased region" description="Low complexity" evidence="6">
    <location>
        <begin position="293"/>
        <end position="304"/>
    </location>
</feature>
<evidence type="ECO:0000256" key="6">
    <source>
        <dbReference type="SAM" id="MobiDB-lite"/>
    </source>
</evidence>
<name>A0AA88GRL0_NAELO</name>
<comment type="caution">
    <text evidence="8">The sequence shown here is derived from an EMBL/GenBank/DDBJ whole genome shotgun (WGS) entry which is preliminary data.</text>
</comment>